<evidence type="ECO:0000313" key="1">
    <source>
        <dbReference type="EMBL" id="GFR34021.1"/>
    </source>
</evidence>
<reference evidence="1" key="1">
    <citation type="submission" date="2020-07" db="EMBL/GenBank/DDBJ databases">
        <title>Multicomponent nature underlies the extraordinary mechanical properties of spider dragline silk.</title>
        <authorList>
            <person name="Kono N."/>
            <person name="Nakamura H."/>
            <person name="Mori M."/>
            <person name="Yoshida Y."/>
            <person name="Ohtoshi R."/>
            <person name="Malay A.D."/>
            <person name="Moran D.A.P."/>
            <person name="Tomita M."/>
            <person name="Numata K."/>
            <person name="Arakawa K."/>
        </authorList>
    </citation>
    <scope>NUCLEOTIDE SEQUENCE</scope>
</reference>
<keyword evidence="2" id="KW-1185">Reference proteome</keyword>
<dbReference type="EMBL" id="BMAO01009907">
    <property type="protein sequence ID" value="GFR34021.1"/>
    <property type="molecule type" value="Genomic_DNA"/>
</dbReference>
<gene>
    <name evidence="1" type="ORF">TNCT_236921</name>
</gene>
<protein>
    <submittedName>
        <fullName evidence="1">Uncharacterized protein</fullName>
    </submittedName>
</protein>
<proteinExistence type="predicted"/>
<evidence type="ECO:0000313" key="2">
    <source>
        <dbReference type="Proteomes" id="UP000887116"/>
    </source>
</evidence>
<accession>A0A8X6I1K5</accession>
<dbReference type="AlphaFoldDB" id="A0A8X6I1K5"/>
<name>A0A8X6I1K5_TRICU</name>
<dbReference type="Proteomes" id="UP000887116">
    <property type="component" value="Unassembled WGS sequence"/>
</dbReference>
<sequence>MEQNGNKKALKFNEDQPDPALLHSRVLLNLLKGNNKLKFLIEELELFRILEVLLRVREANLIVFCKMKNNLKFINIKKIGTLLK</sequence>
<comment type="caution">
    <text evidence="1">The sequence shown here is derived from an EMBL/GenBank/DDBJ whole genome shotgun (WGS) entry which is preliminary data.</text>
</comment>
<organism evidence="1 2">
    <name type="scientific">Trichonephila clavata</name>
    <name type="common">Joro spider</name>
    <name type="synonym">Nephila clavata</name>
    <dbReference type="NCBI Taxonomy" id="2740835"/>
    <lineage>
        <taxon>Eukaryota</taxon>
        <taxon>Metazoa</taxon>
        <taxon>Ecdysozoa</taxon>
        <taxon>Arthropoda</taxon>
        <taxon>Chelicerata</taxon>
        <taxon>Arachnida</taxon>
        <taxon>Araneae</taxon>
        <taxon>Araneomorphae</taxon>
        <taxon>Entelegynae</taxon>
        <taxon>Araneoidea</taxon>
        <taxon>Nephilidae</taxon>
        <taxon>Trichonephila</taxon>
    </lineage>
</organism>